<dbReference type="AlphaFoldDB" id="A0A9D5C788"/>
<protein>
    <submittedName>
        <fullName evidence="2">Uncharacterized protein</fullName>
    </submittedName>
</protein>
<organism evidence="2 3">
    <name type="scientific">Dioscorea zingiberensis</name>
    <dbReference type="NCBI Taxonomy" id="325984"/>
    <lineage>
        <taxon>Eukaryota</taxon>
        <taxon>Viridiplantae</taxon>
        <taxon>Streptophyta</taxon>
        <taxon>Embryophyta</taxon>
        <taxon>Tracheophyta</taxon>
        <taxon>Spermatophyta</taxon>
        <taxon>Magnoliopsida</taxon>
        <taxon>Liliopsida</taxon>
        <taxon>Dioscoreales</taxon>
        <taxon>Dioscoreaceae</taxon>
        <taxon>Dioscorea</taxon>
    </lineage>
</organism>
<evidence type="ECO:0000313" key="2">
    <source>
        <dbReference type="EMBL" id="KAJ0967961.1"/>
    </source>
</evidence>
<name>A0A9D5C788_9LILI</name>
<proteinExistence type="predicted"/>
<evidence type="ECO:0000313" key="3">
    <source>
        <dbReference type="Proteomes" id="UP001085076"/>
    </source>
</evidence>
<reference evidence="2" key="1">
    <citation type="submission" date="2021-03" db="EMBL/GenBank/DDBJ databases">
        <authorList>
            <person name="Li Z."/>
            <person name="Yang C."/>
        </authorList>
    </citation>
    <scope>NUCLEOTIDE SEQUENCE</scope>
    <source>
        <strain evidence="2">Dzin_1.0</strain>
        <tissue evidence="2">Leaf</tissue>
    </source>
</reference>
<gene>
    <name evidence="2" type="ORF">J5N97_024878</name>
</gene>
<dbReference type="EMBL" id="JAGGNH010000007">
    <property type="protein sequence ID" value="KAJ0967961.1"/>
    <property type="molecule type" value="Genomic_DNA"/>
</dbReference>
<sequence>MSLSGQAARRVHRVCLRSRNAPPPEKQSERRIPAHLSLSSPGLGKRWRDLREERWHGFPIFQDDGRGRERRRRAH</sequence>
<keyword evidence="3" id="KW-1185">Reference proteome</keyword>
<feature type="region of interest" description="Disordered" evidence="1">
    <location>
        <begin position="1"/>
        <end position="38"/>
    </location>
</feature>
<dbReference type="Proteomes" id="UP001085076">
    <property type="component" value="Miscellaneous, Linkage group lg07"/>
</dbReference>
<reference evidence="2" key="2">
    <citation type="journal article" date="2022" name="Hortic Res">
        <title>The genome of Dioscorea zingiberensis sheds light on the biosynthesis, origin and evolution of the medicinally important diosgenin saponins.</title>
        <authorList>
            <person name="Li Y."/>
            <person name="Tan C."/>
            <person name="Li Z."/>
            <person name="Guo J."/>
            <person name="Li S."/>
            <person name="Chen X."/>
            <person name="Wang C."/>
            <person name="Dai X."/>
            <person name="Yang H."/>
            <person name="Song W."/>
            <person name="Hou L."/>
            <person name="Xu J."/>
            <person name="Tong Z."/>
            <person name="Xu A."/>
            <person name="Yuan X."/>
            <person name="Wang W."/>
            <person name="Yang Q."/>
            <person name="Chen L."/>
            <person name="Sun Z."/>
            <person name="Wang K."/>
            <person name="Pan B."/>
            <person name="Chen J."/>
            <person name="Bao Y."/>
            <person name="Liu F."/>
            <person name="Qi X."/>
            <person name="Gang D.R."/>
            <person name="Wen J."/>
            <person name="Li J."/>
        </authorList>
    </citation>
    <scope>NUCLEOTIDE SEQUENCE</scope>
    <source>
        <strain evidence="2">Dzin_1.0</strain>
    </source>
</reference>
<comment type="caution">
    <text evidence="2">The sequence shown here is derived from an EMBL/GenBank/DDBJ whole genome shotgun (WGS) entry which is preliminary data.</text>
</comment>
<evidence type="ECO:0000256" key="1">
    <source>
        <dbReference type="SAM" id="MobiDB-lite"/>
    </source>
</evidence>
<accession>A0A9D5C788</accession>